<name>K0RC08_THAOC</name>
<evidence type="ECO:0000313" key="1">
    <source>
        <dbReference type="EMBL" id="EJK50710.1"/>
    </source>
</evidence>
<dbReference type="OrthoDB" id="193700at2759"/>
<dbReference type="AlphaFoldDB" id="K0RC08"/>
<dbReference type="OMA" id="FRYKKKN"/>
<organism evidence="1 2">
    <name type="scientific">Thalassiosira oceanica</name>
    <name type="common">Marine diatom</name>
    <dbReference type="NCBI Taxonomy" id="159749"/>
    <lineage>
        <taxon>Eukaryota</taxon>
        <taxon>Sar</taxon>
        <taxon>Stramenopiles</taxon>
        <taxon>Ochrophyta</taxon>
        <taxon>Bacillariophyta</taxon>
        <taxon>Coscinodiscophyceae</taxon>
        <taxon>Thalassiosirophycidae</taxon>
        <taxon>Thalassiosirales</taxon>
        <taxon>Thalassiosiraceae</taxon>
        <taxon>Thalassiosira</taxon>
    </lineage>
</organism>
<dbReference type="EMBL" id="AGNL01043133">
    <property type="protein sequence ID" value="EJK50710.1"/>
    <property type="molecule type" value="Genomic_DNA"/>
</dbReference>
<evidence type="ECO:0000313" key="2">
    <source>
        <dbReference type="Proteomes" id="UP000266841"/>
    </source>
</evidence>
<dbReference type="Proteomes" id="UP000266841">
    <property type="component" value="Unassembled WGS sequence"/>
</dbReference>
<proteinExistence type="predicted"/>
<gene>
    <name evidence="1" type="ORF">THAOC_30246</name>
</gene>
<dbReference type="eggNOG" id="ENOG502QZ8S">
    <property type="taxonomic scope" value="Eukaryota"/>
</dbReference>
<keyword evidence="2" id="KW-1185">Reference proteome</keyword>
<accession>K0RC08</accession>
<protein>
    <submittedName>
        <fullName evidence="1">Uncharacterized protein</fullName>
    </submittedName>
</protein>
<sequence length="153" mass="17599">MNRRSFKLGWFFLVAEFGRRGFVPRASSFKLVHHHHEKRRQFQASSLLKAKPKRGTAVDSYQTVAVNCNGCRTRLFRYKKKNGTKSNLIKCFVERIVVDSDDEAMQEQISHHAGEESYEWKCTNCDATFGRSAMIRGLPAIKLIGGKTRMTKK</sequence>
<comment type="caution">
    <text evidence="1">The sequence shown here is derived from an EMBL/GenBank/DDBJ whole genome shotgun (WGS) entry which is preliminary data.</text>
</comment>
<reference evidence="1 2" key="1">
    <citation type="journal article" date="2012" name="Genome Biol.">
        <title>Genome and low-iron response of an oceanic diatom adapted to chronic iron limitation.</title>
        <authorList>
            <person name="Lommer M."/>
            <person name="Specht M."/>
            <person name="Roy A.S."/>
            <person name="Kraemer L."/>
            <person name="Andreson R."/>
            <person name="Gutowska M.A."/>
            <person name="Wolf J."/>
            <person name="Bergner S.V."/>
            <person name="Schilhabel M.B."/>
            <person name="Klostermeier U.C."/>
            <person name="Beiko R.G."/>
            <person name="Rosenstiel P."/>
            <person name="Hippler M."/>
            <person name="Laroche J."/>
        </authorList>
    </citation>
    <scope>NUCLEOTIDE SEQUENCE [LARGE SCALE GENOMIC DNA]</scope>
    <source>
        <strain evidence="1 2">CCMP1005</strain>
    </source>
</reference>